<protein>
    <submittedName>
        <fullName evidence="1">Replication protein</fullName>
    </submittedName>
</protein>
<proteinExistence type="predicted"/>
<dbReference type="EMBL" id="MT993628">
    <property type="protein sequence ID" value="QOV05628.1"/>
    <property type="molecule type" value="Genomic_DNA"/>
</dbReference>
<name>A0A7M2QM69_9ZZZZ</name>
<dbReference type="Pfam" id="PF17282">
    <property type="entry name" value="DUF5347"/>
    <property type="match status" value="1"/>
</dbReference>
<evidence type="ECO:0000313" key="1">
    <source>
        <dbReference type="EMBL" id="QOV05628.1"/>
    </source>
</evidence>
<organism evidence="1">
    <name type="scientific">feces metagenome</name>
    <dbReference type="NCBI Taxonomy" id="1861841"/>
    <lineage>
        <taxon>unclassified sequences</taxon>
        <taxon>metagenomes</taxon>
        <taxon>organismal metagenomes</taxon>
    </lineage>
</organism>
<sequence length="112" mass="12595">MAITSPAASAPLSAGERLTGLNHISELRGRHWGDSWSEVANFIDDMRDRRDEQYEANARALAAIFFLARVPTARQALDPHQLTLEEKRALIAAMNHFRVVVSLFPKRLTMPL</sequence>
<accession>A0A7M2QM69</accession>
<dbReference type="InterPro" id="IPR035232">
    <property type="entry name" value="DUF5347"/>
</dbReference>
<reference evidence="1" key="1">
    <citation type="submission" date="2020-09" db="EMBL/GenBank/DDBJ databases">
        <authorList>
            <person name="Eze J.U."/>
            <person name="Rahube T.O."/>
        </authorList>
    </citation>
    <scope>NUCLEOTIDE SEQUENCE</scope>
</reference>
<dbReference type="AlphaFoldDB" id="A0A7M2QM69"/>